<dbReference type="RefSeq" id="XP_033353804.1">
    <property type="nucleotide sequence ID" value="XM_033497913.1"/>
</dbReference>
<name>A0A6J3KPK4_9HYME</name>
<feature type="compositionally biased region" description="Basic and acidic residues" evidence="1">
    <location>
        <begin position="113"/>
        <end position="126"/>
    </location>
</feature>
<reference evidence="3" key="1">
    <citation type="submission" date="2025-08" db="UniProtKB">
        <authorList>
            <consortium name="RefSeq"/>
        </authorList>
    </citation>
    <scope>IDENTIFICATION</scope>
    <source>
        <tissue evidence="3">Muscle</tissue>
    </source>
</reference>
<organism evidence="2 3">
    <name type="scientific">Bombus vosnesenskii</name>
    <dbReference type="NCBI Taxonomy" id="207650"/>
    <lineage>
        <taxon>Eukaryota</taxon>
        <taxon>Metazoa</taxon>
        <taxon>Ecdysozoa</taxon>
        <taxon>Arthropoda</taxon>
        <taxon>Hexapoda</taxon>
        <taxon>Insecta</taxon>
        <taxon>Pterygota</taxon>
        <taxon>Neoptera</taxon>
        <taxon>Endopterygota</taxon>
        <taxon>Hymenoptera</taxon>
        <taxon>Apocrita</taxon>
        <taxon>Aculeata</taxon>
        <taxon>Apoidea</taxon>
        <taxon>Anthophila</taxon>
        <taxon>Apidae</taxon>
        <taxon>Bombus</taxon>
        <taxon>Pyrobombus</taxon>
    </lineage>
</organism>
<protein>
    <submittedName>
        <fullName evidence="3">Uncharacterized protein LOC117235664</fullName>
    </submittedName>
</protein>
<dbReference type="Proteomes" id="UP000504631">
    <property type="component" value="Unplaced"/>
</dbReference>
<keyword evidence="2" id="KW-1185">Reference proteome</keyword>
<evidence type="ECO:0000313" key="2">
    <source>
        <dbReference type="Proteomes" id="UP000504631"/>
    </source>
</evidence>
<dbReference type="GeneID" id="117235664"/>
<proteinExistence type="predicted"/>
<sequence length="742" mass="84231">MTSEDDAWAQTLITVTPEDDATLREILDTATVSSTPDKHLVLDADNIVYRRSFTHKQFVDSKKTKDEEPGEPEESEEVEQPEESEEVEQPEESEEVEQPEESEEVEQPEEPEEPKVQIEQRSKEDAESQTYLQGIPVVHISIEYRDEASQTIYMSTPCPPLKYFKDIMTSMKEGPMPELKRSNVAATILSFHPETPHDVVMEQLSMDVTDEEREVFESKVSAEEETEVEITEILNFLLARAFWIDDPTSQAQAETSDKATQTYIKYNNRTKIFVVDSQVQTGLSCEPKQSNTMLLTDYWETKKMISSYLDDCISKGIDVRIVIDDIIDEIVDKCAGRIRYPMKEQIIQTIATYKLDDEKEEDVLRKLKLDMVVDPLEASIIVIPLMDNLLEMTCNVVSENAIHAVQIILKGILQRTMIIIVKLMELQKQAQRKSIDQILATRKKRILESMTKKETETISTQTSIAAISEVKKIKKSKEVLCSVCRRQSMCQWCLNDQEVESVRKEEIKILRTQDILLAYKPCYIVTKMTEKDENLQPPCPSETKLKPPLQLPPIGSCGESRRTICVFLQGDKEIGPQESVNEWSYVTDATTMKACSIKESVSNSSQTIVTLLDQQICPPSSSNHSTLTSQAANALQILKNTFCTQENYITSSQQTLKNYSFTKNEDACTKSTCNACLSINNISNKMVGQKISCTQQTCKTFSKLHLPNTNTYINHTPSRIPNKSHGDGLKIIPIYLSQDTRT</sequence>
<feature type="compositionally biased region" description="Acidic residues" evidence="1">
    <location>
        <begin position="68"/>
        <end position="112"/>
    </location>
</feature>
<evidence type="ECO:0000313" key="3">
    <source>
        <dbReference type="RefSeq" id="XP_033353804.1"/>
    </source>
</evidence>
<accession>A0A6J3KPK4</accession>
<feature type="compositionally biased region" description="Basic and acidic residues" evidence="1">
    <location>
        <begin position="58"/>
        <end position="67"/>
    </location>
</feature>
<dbReference type="AlphaFoldDB" id="A0A6J3KPK4"/>
<gene>
    <name evidence="3" type="primary">LOC117235664</name>
</gene>
<dbReference type="KEGG" id="bvk:117235664"/>
<feature type="region of interest" description="Disordered" evidence="1">
    <location>
        <begin position="58"/>
        <end position="130"/>
    </location>
</feature>
<evidence type="ECO:0000256" key="1">
    <source>
        <dbReference type="SAM" id="MobiDB-lite"/>
    </source>
</evidence>